<accession>A0AC35TIG8</accession>
<reference evidence="2" key="1">
    <citation type="submission" date="2016-11" db="UniProtKB">
        <authorList>
            <consortium name="WormBaseParasite"/>
        </authorList>
    </citation>
    <scope>IDENTIFICATION</scope>
    <source>
        <strain evidence="2">KR3021</strain>
    </source>
</reference>
<evidence type="ECO:0000313" key="2">
    <source>
        <dbReference type="WBParaSite" id="RSKR_0000094200.1"/>
    </source>
</evidence>
<organism evidence="1 2">
    <name type="scientific">Rhabditophanes sp. KR3021</name>
    <dbReference type="NCBI Taxonomy" id="114890"/>
    <lineage>
        <taxon>Eukaryota</taxon>
        <taxon>Metazoa</taxon>
        <taxon>Ecdysozoa</taxon>
        <taxon>Nematoda</taxon>
        <taxon>Chromadorea</taxon>
        <taxon>Rhabditida</taxon>
        <taxon>Tylenchina</taxon>
        <taxon>Panagrolaimomorpha</taxon>
        <taxon>Strongyloidoidea</taxon>
        <taxon>Alloionematidae</taxon>
        <taxon>Rhabditophanes</taxon>
    </lineage>
</organism>
<sequence length="947" mass="106996">MEPLPTPTLRNTASTAVHFPDPSDVQVISTREEHQANEFLLKNGIPLGTGRFAKKPAAGIEGTPAKTVTNLFGLKPIGDKSTYSYHQYEMRIFGRGQKMDKNGKLLEVKEFELNKKLAGDGFTKKLPDYFRIQKLLRFIKIWTLVENGLHAINAVDPFCAVFDFDRVVMTKTAFVNLQPIDAKTFRLDLDSTIVGETFTGVTELWATFELLCTPKVFGETEDYASRERAGVLYMELLTKMRITMDPGFAAMYESGKGYFMYPADAGFTNDSIPELPEGKYLGIGFQEKIRPCVSGDNSNSFALSLDTKKTPFVGCMPMDKLYQLYLAPDARGRAQTFSGANATKILNNFKNLTCHLTHRTNNPVIIVTAVSTQFTARNKRFVGSDGREQSVMEYFQDRYNIILNAPDIPLIEYKSRGKDGLPQINYMPMEVCHITDYQRLGKNAQTPEIIGILVKQCAVLPKVRREQIKRIYEALDFGNDKYISAAGFEMDSEMKTINGRKLAAPALTYAMKKETPDSQTRKWKLSGTFLRPADLSNWGCYYFESYNNKAKLNENELWEFITKYTNQMKERGMTVADCYELRKSEPNQEALTKLFDELKDCNAQFALFISPEGVTGCHEILKFLELQTGVITQDLKMETAHRVMFKNQMITLDNILMKTNLKLGGINFSIETKSGAKNLFEEGRMILGVSFNSTDPSIRNEMNNNLLTIGYSSNCGQFASEFIGDYLTIDREKVSPVSGWVTILQRSLELYREVDDRGNPKEVIIYRSSGSEGQYINYSLYDCAVIKKTLADIDPAIKFSLIIVEKAHNVRIFKHVINGTEATEQNVIPGTVVDTNIVNPLLFEFYMTSHLALKGCAKIPRYIVIEDNIKLQNDAIQMLTNSLCYCYQIVNSPVSIPAPLYIAEQYVNRGKNNINCCYALGKSHDADFGNLALYLQEHSLKTRRVNA</sequence>
<evidence type="ECO:0000313" key="1">
    <source>
        <dbReference type="Proteomes" id="UP000095286"/>
    </source>
</evidence>
<proteinExistence type="predicted"/>
<dbReference type="WBParaSite" id="RSKR_0000094200.1">
    <property type="protein sequence ID" value="RSKR_0000094200.1"/>
    <property type="gene ID" value="RSKR_0000094200"/>
</dbReference>
<dbReference type="Proteomes" id="UP000095286">
    <property type="component" value="Unplaced"/>
</dbReference>
<protein>
    <submittedName>
        <fullName evidence="2">Piwi domain-containing protein</fullName>
    </submittedName>
</protein>
<name>A0AC35TIG8_9BILA</name>